<comment type="caution">
    <text evidence="2">The sequence shown here is derived from an EMBL/GenBank/DDBJ whole genome shotgun (WGS) entry which is preliminary data.</text>
</comment>
<proteinExistence type="predicted"/>
<evidence type="ECO:0000259" key="1">
    <source>
        <dbReference type="Pfam" id="PF02721"/>
    </source>
</evidence>
<dbReference type="EMBL" id="QZWG01000008">
    <property type="protein sequence ID" value="RZB99344.1"/>
    <property type="molecule type" value="Genomic_DNA"/>
</dbReference>
<feature type="domain" description="Replication protein A 70 kDa DNA-binding subunit B/D first OB fold" evidence="1">
    <location>
        <begin position="10"/>
        <end position="68"/>
    </location>
</feature>
<dbReference type="Proteomes" id="UP000289340">
    <property type="component" value="Chromosome 8"/>
</dbReference>
<reference evidence="2 3" key="1">
    <citation type="submission" date="2018-09" db="EMBL/GenBank/DDBJ databases">
        <title>A high-quality reference genome of wild soybean provides a powerful tool to mine soybean genomes.</title>
        <authorList>
            <person name="Xie M."/>
            <person name="Chung C.Y.L."/>
            <person name="Li M.-W."/>
            <person name="Wong F.-L."/>
            <person name="Chan T.-F."/>
            <person name="Lam H.-M."/>
        </authorList>
    </citation>
    <scope>NUCLEOTIDE SEQUENCE [LARGE SCALE GENOMIC DNA]</scope>
    <source>
        <strain evidence="3">cv. W05</strain>
        <tissue evidence="2">Hypocotyl of etiolated seedlings</tissue>
    </source>
</reference>
<name>A0A445JLR0_GLYSO</name>
<gene>
    <name evidence="2" type="ORF">D0Y65_021990</name>
</gene>
<dbReference type="AlphaFoldDB" id="A0A445JLR0"/>
<sequence length="140" mass="16326">MYYVCSFHGLGDKIHAPVKKFEIEKWKEQLKDGISYILKNFEVEAKSEDYIPTTHNYKFVFGKGTKVKVQGLLDISKIGYRFTKFEDINNGKASIDVLIGNFELLVHNSKYGSKLLINEKIPKTKDFIKRYKFVFQVIAY</sequence>
<keyword evidence="3" id="KW-1185">Reference proteome</keyword>
<accession>A0A445JLR0</accession>
<evidence type="ECO:0000313" key="3">
    <source>
        <dbReference type="Proteomes" id="UP000289340"/>
    </source>
</evidence>
<evidence type="ECO:0000313" key="2">
    <source>
        <dbReference type="EMBL" id="RZB99344.1"/>
    </source>
</evidence>
<dbReference type="Gene3D" id="2.40.50.140">
    <property type="entry name" value="Nucleic acid-binding proteins"/>
    <property type="match status" value="1"/>
</dbReference>
<dbReference type="InterPro" id="IPR003871">
    <property type="entry name" value="RFA1B/D_OB_1st"/>
</dbReference>
<protein>
    <recommendedName>
        <fullName evidence="1">Replication protein A 70 kDa DNA-binding subunit B/D first OB fold domain-containing protein</fullName>
    </recommendedName>
</protein>
<organism evidence="2 3">
    <name type="scientific">Glycine soja</name>
    <name type="common">Wild soybean</name>
    <dbReference type="NCBI Taxonomy" id="3848"/>
    <lineage>
        <taxon>Eukaryota</taxon>
        <taxon>Viridiplantae</taxon>
        <taxon>Streptophyta</taxon>
        <taxon>Embryophyta</taxon>
        <taxon>Tracheophyta</taxon>
        <taxon>Spermatophyta</taxon>
        <taxon>Magnoliopsida</taxon>
        <taxon>eudicotyledons</taxon>
        <taxon>Gunneridae</taxon>
        <taxon>Pentapetalae</taxon>
        <taxon>rosids</taxon>
        <taxon>fabids</taxon>
        <taxon>Fabales</taxon>
        <taxon>Fabaceae</taxon>
        <taxon>Papilionoideae</taxon>
        <taxon>50 kb inversion clade</taxon>
        <taxon>NPAAA clade</taxon>
        <taxon>indigoferoid/millettioid clade</taxon>
        <taxon>Phaseoleae</taxon>
        <taxon>Glycine</taxon>
        <taxon>Glycine subgen. Soja</taxon>
    </lineage>
</organism>
<dbReference type="InterPro" id="IPR012340">
    <property type="entry name" value="NA-bd_OB-fold"/>
</dbReference>
<dbReference type="Pfam" id="PF02721">
    <property type="entry name" value="DUF223"/>
    <property type="match status" value="1"/>
</dbReference>